<feature type="transmembrane region" description="Helical" evidence="6">
    <location>
        <begin position="61"/>
        <end position="85"/>
    </location>
</feature>
<accession>A0A0B2UXC2</accession>
<gene>
    <name evidence="7" type="ORF">Tcan_11733</name>
</gene>
<evidence type="ECO:0000313" key="7">
    <source>
        <dbReference type="EMBL" id="KHN73535.1"/>
    </source>
</evidence>
<dbReference type="GO" id="GO:0016020">
    <property type="term" value="C:membrane"/>
    <property type="evidence" value="ECO:0007669"/>
    <property type="project" value="UniProtKB-SubCell"/>
</dbReference>
<keyword evidence="8" id="KW-1185">Reference proteome</keyword>
<evidence type="ECO:0000256" key="4">
    <source>
        <dbReference type="ARBA" id="ARBA00023136"/>
    </source>
</evidence>
<keyword evidence="3 6" id="KW-1133">Transmembrane helix</keyword>
<dbReference type="Pfam" id="PF14934">
    <property type="entry name" value="TMEM254"/>
    <property type="match status" value="1"/>
</dbReference>
<evidence type="ECO:0000256" key="2">
    <source>
        <dbReference type="ARBA" id="ARBA00022692"/>
    </source>
</evidence>
<name>A0A0B2UXC2_TOXCA</name>
<evidence type="ECO:0000256" key="1">
    <source>
        <dbReference type="ARBA" id="ARBA00004141"/>
    </source>
</evidence>
<feature type="transmembrane region" description="Helical" evidence="6">
    <location>
        <begin position="20"/>
        <end position="40"/>
    </location>
</feature>
<organism evidence="7 8">
    <name type="scientific">Toxocara canis</name>
    <name type="common">Canine roundworm</name>
    <dbReference type="NCBI Taxonomy" id="6265"/>
    <lineage>
        <taxon>Eukaryota</taxon>
        <taxon>Metazoa</taxon>
        <taxon>Ecdysozoa</taxon>
        <taxon>Nematoda</taxon>
        <taxon>Chromadorea</taxon>
        <taxon>Rhabditida</taxon>
        <taxon>Spirurina</taxon>
        <taxon>Ascaridomorpha</taxon>
        <taxon>Ascaridoidea</taxon>
        <taxon>Toxocaridae</taxon>
        <taxon>Toxocara</taxon>
    </lineage>
</organism>
<keyword evidence="4 6" id="KW-0472">Membrane</keyword>
<dbReference type="PANTHER" id="PTHR34104:SF3">
    <property type="entry name" value="TRANSMEMBRANE PROTEIN 254"/>
    <property type="match status" value="1"/>
</dbReference>
<comment type="caution">
    <text evidence="7">The sequence shown here is derived from an EMBL/GenBank/DDBJ whole genome shotgun (WGS) entry which is preliminary data.</text>
</comment>
<evidence type="ECO:0000256" key="5">
    <source>
        <dbReference type="ARBA" id="ARBA00034834"/>
    </source>
</evidence>
<proteinExistence type="predicted"/>
<keyword evidence="2 6" id="KW-0812">Transmembrane</keyword>
<dbReference type="PANTHER" id="PTHR34104">
    <property type="entry name" value="TRANSMEMBRANE PROTEIN 254"/>
    <property type="match status" value="1"/>
</dbReference>
<sequence length="166" mass="19297">MAPAERGTDYFQLTSPPTFISIVIFMMFGWTMWYDVNLLPTSYMSYLGDLLHYIGTNFRSLLLFLNVAGLIEHACLSFYGAYISGKLDFSAKCTAKWIAQTLLLGYFSLSLLIAHYRRYQCYQQYSKVHFAVASCFDDCRYERVLSFTAFPMVYHHSGWMFAQFCE</sequence>
<comment type="subcellular location">
    <subcellularLocation>
        <location evidence="1">Membrane</location>
        <topology evidence="1">Multi-pass membrane protein</topology>
    </subcellularLocation>
</comment>
<reference evidence="7 8" key="1">
    <citation type="submission" date="2014-11" db="EMBL/GenBank/DDBJ databases">
        <title>Genetic blueprint of the zoonotic pathogen Toxocara canis.</title>
        <authorList>
            <person name="Zhu X.-Q."/>
            <person name="Korhonen P.K."/>
            <person name="Cai H."/>
            <person name="Young N.D."/>
            <person name="Nejsum P."/>
            <person name="von Samson-Himmelstjerna G."/>
            <person name="Boag P.R."/>
            <person name="Tan P."/>
            <person name="Li Q."/>
            <person name="Min J."/>
            <person name="Yang Y."/>
            <person name="Wang X."/>
            <person name="Fang X."/>
            <person name="Hall R.S."/>
            <person name="Hofmann A."/>
            <person name="Sternberg P.W."/>
            <person name="Jex A.R."/>
            <person name="Gasser R.B."/>
        </authorList>
    </citation>
    <scope>NUCLEOTIDE SEQUENCE [LARGE SCALE GENOMIC DNA]</scope>
    <source>
        <strain evidence="7">PN_DK_2014</strain>
    </source>
</reference>
<dbReference type="STRING" id="6265.A0A0B2UXC2"/>
<dbReference type="InterPro" id="IPR028110">
    <property type="entry name" value="TMEM254"/>
</dbReference>
<evidence type="ECO:0000313" key="8">
    <source>
        <dbReference type="Proteomes" id="UP000031036"/>
    </source>
</evidence>
<feature type="transmembrane region" description="Helical" evidence="6">
    <location>
        <begin position="97"/>
        <end position="116"/>
    </location>
</feature>
<dbReference type="AlphaFoldDB" id="A0A0B2UXC2"/>
<protein>
    <recommendedName>
        <fullName evidence="5">Transmembrane protein 254</fullName>
    </recommendedName>
</protein>
<evidence type="ECO:0000256" key="6">
    <source>
        <dbReference type="SAM" id="Phobius"/>
    </source>
</evidence>
<dbReference type="EMBL" id="JPKZ01003105">
    <property type="protein sequence ID" value="KHN73535.1"/>
    <property type="molecule type" value="Genomic_DNA"/>
</dbReference>
<evidence type="ECO:0000256" key="3">
    <source>
        <dbReference type="ARBA" id="ARBA00022989"/>
    </source>
</evidence>
<dbReference type="Proteomes" id="UP000031036">
    <property type="component" value="Unassembled WGS sequence"/>
</dbReference>